<keyword evidence="2" id="KW-1185">Reference proteome</keyword>
<dbReference type="InParanoid" id="A0A151Z9F1"/>
<comment type="caution">
    <text evidence="1">The sequence shown here is derived from an EMBL/GenBank/DDBJ whole genome shotgun (WGS) entry which is preliminary data.</text>
</comment>
<dbReference type="EMBL" id="LODT01000037">
    <property type="protein sequence ID" value="KYQ90494.1"/>
    <property type="molecule type" value="Genomic_DNA"/>
</dbReference>
<proteinExistence type="predicted"/>
<protein>
    <submittedName>
        <fullName evidence="1">Uncharacterized protein</fullName>
    </submittedName>
</protein>
<gene>
    <name evidence="1" type="ORF">DLAC_09120</name>
</gene>
<reference evidence="1 2" key="1">
    <citation type="submission" date="2015-12" db="EMBL/GenBank/DDBJ databases">
        <title>Dictyostelia acquired genes for synthesis and detection of signals that induce cell-type specialization by lateral gene transfer from prokaryotes.</title>
        <authorList>
            <person name="Gloeckner G."/>
            <person name="Schaap P."/>
        </authorList>
    </citation>
    <scope>NUCLEOTIDE SEQUENCE [LARGE SCALE GENOMIC DNA]</scope>
    <source>
        <strain evidence="1 2">TK</strain>
    </source>
</reference>
<sequence>MGTYLPNIILVKIFEYRIDIKCSLDNYYQLIKIFVLVSKRIQLEVLPKVRYSYRFTIACSKPKEIILLKNLNKLTDFCNLQYSMKLPHSEINSFVNSDFGDQIYKRITHLDIRIGEKYKMNQEILDKFVNLQNSCFSISAQPKDISVIHHEVPYDKFKVNEIYLVEPTLNIDNNIFHLLFNSNSISHIFIYDMYFSIPKSFQLDSSSIRGNLLLTELRLLKTNILPIDIALLISKSPSLQLLILFRVLLRGRDPTPIFDAVIQLQNLQRFDFTFTNLQVKDTIYLLNNIKCHDVMFNIEYPRLHHQ</sequence>
<evidence type="ECO:0000313" key="2">
    <source>
        <dbReference type="Proteomes" id="UP000076078"/>
    </source>
</evidence>
<name>A0A151Z9F1_TIELA</name>
<dbReference type="Proteomes" id="UP000076078">
    <property type="component" value="Unassembled WGS sequence"/>
</dbReference>
<evidence type="ECO:0000313" key="1">
    <source>
        <dbReference type="EMBL" id="KYQ90494.1"/>
    </source>
</evidence>
<accession>A0A151Z9F1</accession>
<organism evidence="1 2">
    <name type="scientific">Tieghemostelium lacteum</name>
    <name type="common">Slime mold</name>
    <name type="synonym">Dictyostelium lacteum</name>
    <dbReference type="NCBI Taxonomy" id="361077"/>
    <lineage>
        <taxon>Eukaryota</taxon>
        <taxon>Amoebozoa</taxon>
        <taxon>Evosea</taxon>
        <taxon>Eumycetozoa</taxon>
        <taxon>Dictyostelia</taxon>
        <taxon>Dictyosteliales</taxon>
        <taxon>Raperosteliaceae</taxon>
        <taxon>Tieghemostelium</taxon>
    </lineage>
</organism>
<dbReference type="AlphaFoldDB" id="A0A151Z9F1"/>